<evidence type="ECO:0000256" key="1">
    <source>
        <dbReference type="ARBA" id="ARBA00007447"/>
    </source>
</evidence>
<dbReference type="EMBL" id="JAJJMB010009213">
    <property type="protein sequence ID" value="KAI3915008.1"/>
    <property type="molecule type" value="Genomic_DNA"/>
</dbReference>
<protein>
    <recommendedName>
        <fullName evidence="8">Peptidase A1 domain-containing protein</fullName>
    </recommendedName>
</protein>
<dbReference type="Proteomes" id="UP001202328">
    <property type="component" value="Unassembled WGS sequence"/>
</dbReference>
<evidence type="ECO:0000256" key="4">
    <source>
        <dbReference type="ARBA" id="ARBA00022801"/>
    </source>
</evidence>
<dbReference type="GO" id="GO:0006508">
    <property type="term" value="P:proteolysis"/>
    <property type="evidence" value="ECO:0007669"/>
    <property type="project" value="UniProtKB-KW"/>
</dbReference>
<sequence>VSCFFHGKYKSSQSKTYKKNEEEGGELVFGEVDPNQYKGAHTCVPVTKKGYWQFDMSDVLIAGKTTGNVINAILLFLSLLCSVLRYPPCCVLI</sequence>
<evidence type="ECO:0000256" key="5">
    <source>
        <dbReference type="ARBA" id="ARBA00023145"/>
    </source>
</evidence>
<evidence type="ECO:0000259" key="8">
    <source>
        <dbReference type="PROSITE" id="PS51767"/>
    </source>
</evidence>
<gene>
    <name evidence="9" type="ORF">MKW98_020555</name>
</gene>
<dbReference type="Gene3D" id="2.60.40.1960">
    <property type="match status" value="1"/>
</dbReference>
<evidence type="ECO:0000256" key="2">
    <source>
        <dbReference type="ARBA" id="ARBA00022670"/>
    </source>
</evidence>
<feature type="non-terminal residue" evidence="9">
    <location>
        <position position="93"/>
    </location>
</feature>
<comment type="similarity">
    <text evidence="1">Belongs to the peptidase A1 family.</text>
</comment>
<keyword evidence="4" id="KW-0378">Hydrolase</keyword>
<evidence type="ECO:0000256" key="3">
    <source>
        <dbReference type="ARBA" id="ARBA00022750"/>
    </source>
</evidence>
<accession>A0AAD4SNU0</accession>
<evidence type="ECO:0000256" key="6">
    <source>
        <dbReference type="ARBA" id="ARBA00023157"/>
    </source>
</evidence>
<name>A0AAD4SNU0_9MAGN</name>
<keyword evidence="3" id="KW-0064">Aspartyl protease</keyword>
<evidence type="ECO:0000313" key="9">
    <source>
        <dbReference type="EMBL" id="KAI3915008.1"/>
    </source>
</evidence>
<reference evidence="9" key="1">
    <citation type="submission" date="2022-04" db="EMBL/GenBank/DDBJ databases">
        <title>A functionally conserved STORR gene fusion in Papaver species that diverged 16.8 million years ago.</title>
        <authorList>
            <person name="Catania T."/>
        </authorList>
    </citation>
    <scope>NUCLEOTIDE SEQUENCE</scope>
    <source>
        <strain evidence="9">S-188037</strain>
    </source>
</reference>
<organism evidence="9 10">
    <name type="scientific">Papaver atlanticum</name>
    <dbReference type="NCBI Taxonomy" id="357466"/>
    <lineage>
        <taxon>Eukaryota</taxon>
        <taxon>Viridiplantae</taxon>
        <taxon>Streptophyta</taxon>
        <taxon>Embryophyta</taxon>
        <taxon>Tracheophyta</taxon>
        <taxon>Spermatophyta</taxon>
        <taxon>Magnoliopsida</taxon>
        <taxon>Ranunculales</taxon>
        <taxon>Papaveraceae</taxon>
        <taxon>Papaveroideae</taxon>
        <taxon>Papaver</taxon>
    </lineage>
</organism>
<dbReference type="SUPFAM" id="SSF50630">
    <property type="entry name" value="Acid proteases"/>
    <property type="match status" value="1"/>
</dbReference>
<keyword evidence="10" id="KW-1185">Reference proteome</keyword>
<feature type="domain" description="Peptidase A1" evidence="8">
    <location>
        <begin position="1"/>
        <end position="93"/>
    </location>
</feature>
<proteinExistence type="inferred from homology"/>
<dbReference type="InterPro" id="IPR001461">
    <property type="entry name" value="Aspartic_peptidase_A1"/>
</dbReference>
<keyword evidence="6" id="KW-1015">Disulfide bond</keyword>
<keyword evidence="5" id="KW-0865">Zymogen</keyword>
<comment type="caution">
    <text evidence="9">The sequence shown here is derived from an EMBL/GenBank/DDBJ whole genome shotgun (WGS) entry which is preliminary data.</text>
</comment>
<dbReference type="PANTHER" id="PTHR47966:SF76">
    <property type="entry name" value="ASPARTIC PROTEINASE A1"/>
    <property type="match status" value="1"/>
</dbReference>
<keyword evidence="2" id="KW-0645">Protease</keyword>
<evidence type="ECO:0000256" key="7">
    <source>
        <dbReference type="ARBA" id="ARBA00023180"/>
    </source>
</evidence>
<dbReference type="InterPro" id="IPR021109">
    <property type="entry name" value="Peptidase_aspartic_dom_sf"/>
</dbReference>
<dbReference type="GO" id="GO:0004190">
    <property type="term" value="F:aspartic-type endopeptidase activity"/>
    <property type="evidence" value="ECO:0007669"/>
    <property type="project" value="UniProtKB-KW"/>
</dbReference>
<evidence type="ECO:0000313" key="10">
    <source>
        <dbReference type="Proteomes" id="UP001202328"/>
    </source>
</evidence>
<dbReference type="PANTHER" id="PTHR47966">
    <property type="entry name" value="BETA-SITE APP-CLEAVING ENZYME, ISOFORM A-RELATED"/>
    <property type="match status" value="1"/>
</dbReference>
<dbReference type="AlphaFoldDB" id="A0AAD4SNU0"/>
<dbReference type="InterPro" id="IPR033121">
    <property type="entry name" value="PEPTIDASE_A1"/>
</dbReference>
<keyword evidence="7" id="KW-0325">Glycoprotein</keyword>
<dbReference type="Pfam" id="PF00026">
    <property type="entry name" value="Asp"/>
    <property type="match status" value="1"/>
</dbReference>
<dbReference type="PROSITE" id="PS51767">
    <property type="entry name" value="PEPTIDASE_A1"/>
    <property type="match status" value="1"/>
</dbReference>